<dbReference type="InterPro" id="IPR020847">
    <property type="entry name" value="AP_endonuclease_F1_BS"/>
</dbReference>
<dbReference type="PROSITE" id="PS00728">
    <property type="entry name" value="AP_NUCLEASE_F1_3"/>
    <property type="match status" value="1"/>
</dbReference>
<accession>A0A316U6S9</accession>
<feature type="region of interest" description="Disordered" evidence="14">
    <location>
        <begin position="360"/>
        <end position="623"/>
    </location>
</feature>
<feature type="site" description="Important for catalytic activity" evidence="11">
    <location>
        <position position="281"/>
    </location>
</feature>
<feature type="site" description="Interaction with DNA substrate" evidence="11">
    <location>
        <position position="307"/>
    </location>
</feature>
<evidence type="ECO:0000259" key="15">
    <source>
        <dbReference type="PROSITE" id="PS51999"/>
    </source>
</evidence>
<dbReference type="RefSeq" id="XP_025347301.1">
    <property type="nucleotide sequence ID" value="XM_025492792.1"/>
</dbReference>
<dbReference type="PROSITE" id="PS51999">
    <property type="entry name" value="ZF_GRF"/>
    <property type="match status" value="1"/>
</dbReference>
<dbReference type="GO" id="GO:0005634">
    <property type="term" value="C:nucleus"/>
    <property type="evidence" value="ECO:0007669"/>
    <property type="project" value="TreeGrafter"/>
</dbReference>
<feature type="binding site" evidence="10">
    <location>
        <position position="203"/>
    </location>
    <ligand>
        <name>Mg(2+)</name>
        <dbReference type="ChEBI" id="CHEBI:18420"/>
        <label>1</label>
    </ligand>
</feature>
<dbReference type="Proteomes" id="UP000245942">
    <property type="component" value="Unassembled WGS sequence"/>
</dbReference>
<comment type="cofactor">
    <cofactor evidence="10 13">
        <name>Mg(2+)</name>
        <dbReference type="ChEBI" id="CHEBI:18420"/>
    </cofactor>
    <cofactor evidence="10 13">
        <name>Mn(2+)</name>
        <dbReference type="ChEBI" id="CHEBI:29035"/>
    </cofactor>
    <text evidence="10 13">Probably binds two magnesium or manganese ions per subunit.</text>
</comment>
<evidence type="ECO:0000256" key="14">
    <source>
        <dbReference type="SAM" id="MobiDB-lite"/>
    </source>
</evidence>
<evidence type="ECO:0000256" key="3">
    <source>
        <dbReference type="ARBA" id="ARBA00022723"/>
    </source>
</evidence>
<dbReference type="GO" id="GO:0003677">
    <property type="term" value="F:DNA binding"/>
    <property type="evidence" value="ECO:0007669"/>
    <property type="project" value="InterPro"/>
</dbReference>
<feature type="compositionally biased region" description="Basic and acidic residues" evidence="14">
    <location>
        <begin position="614"/>
        <end position="623"/>
    </location>
</feature>
<dbReference type="GeneID" id="37014526"/>
<dbReference type="PANTHER" id="PTHR22748:SF4">
    <property type="entry name" value="DNA-(APURINIC OR APYRIMIDINIC SITE) ENDONUCLEASE 2"/>
    <property type="match status" value="1"/>
</dbReference>
<keyword evidence="3 10" id="KW-0479">Metal-binding</keyword>
<dbReference type="InterPro" id="IPR010666">
    <property type="entry name" value="Znf_GRF"/>
</dbReference>
<sequence length="712" mass="77854">MRILTWNVNGWRKIKTYQPFHGLSTWPRILAYLQADVICLQETKLTRKQALEERTMLLPEDGKWDSVWDFHPSRGYSGTVVYWKKEVTGHPEKAELGVTGRKGITPATVSSYTTATPIGGFPATLQDSLEDHPEDATIFHRLDEEGRGVVVDFGLFVLFNLYCPVGGNESRADFREAFYAALNERSRKLLEQGREVIIVGDINIARQPIDHCDASDPAVHSVARAEYYLSSKTRTWLNSFCHPIGPFHDVQRDIFPERLGMYTCWSQLINARPANYGTRIDYTLVSPGLRDWVKGADIQQEVPGSDHCPAYVDFYDEREIDGKLVRFKDLLSNAASSPALATSRWEELNRRDLKSFFAGGATKTGSLSQEGSASPVKRSGSSAAIYQPPPRPGAASRDVSASPVKSQASSGDLNPTPLSTKESESLEASELPTAQGSTVSSSTPGRPPSLLKSNAKTNLSKATTTVGTKKNGVKQGKSEVDTASSTKKPKQLKLGSFFVAPSAPARVSPPAAEAVDGTPASGSAPTANSSEATVNAEQSQTTPSPVKSDGKGQIQEEEVDWAYLYSLPDPDAPATTSTHLLRPSGSPSTSKIGSGSSSSWSSLFSAPPPPRCQVHKEEATSYTVNKRDAKNNFGRKFWLCSRPVGPGYEKKWSERKAEGEPGREYRCGYFVWNSDWEAEHRKRKGAGKRESGASEALELAAQERERKKGKLA</sequence>
<keyword evidence="10" id="KW-0464">Manganese</keyword>
<feature type="compositionally biased region" description="Polar residues" evidence="14">
    <location>
        <begin position="520"/>
        <end position="545"/>
    </location>
</feature>
<feature type="compositionally biased region" description="Polar residues" evidence="14">
    <location>
        <begin position="432"/>
        <end position="444"/>
    </location>
</feature>
<keyword evidence="4 12" id="KW-0863">Zinc-finger</keyword>
<keyword evidence="8" id="KW-0539">Nucleus</keyword>
<evidence type="ECO:0000256" key="2">
    <source>
        <dbReference type="ARBA" id="ARBA00007092"/>
    </source>
</evidence>
<evidence type="ECO:0000256" key="1">
    <source>
        <dbReference type="ARBA" id="ARBA00001936"/>
    </source>
</evidence>
<feature type="compositionally biased region" description="Polar residues" evidence="14">
    <location>
        <begin position="363"/>
        <end position="372"/>
    </location>
</feature>
<feature type="compositionally biased region" description="Polar residues" evidence="14">
    <location>
        <begin position="403"/>
        <end position="420"/>
    </location>
</feature>
<dbReference type="Gene3D" id="3.60.10.10">
    <property type="entry name" value="Endonuclease/exonuclease/phosphatase"/>
    <property type="match status" value="1"/>
</dbReference>
<dbReference type="GO" id="GO:0008311">
    <property type="term" value="F:double-stranded DNA 3'-5' DNA exonuclease activity"/>
    <property type="evidence" value="ECO:0007669"/>
    <property type="project" value="TreeGrafter"/>
</dbReference>
<dbReference type="PROSITE" id="PS51435">
    <property type="entry name" value="AP_NUCLEASE_F1_4"/>
    <property type="match status" value="1"/>
</dbReference>
<keyword evidence="6" id="KW-0862">Zinc</keyword>
<dbReference type="GO" id="GO:0003906">
    <property type="term" value="F:DNA-(apurinic or apyrimidinic site) endonuclease activity"/>
    <property type="evidence" value="ECO:0007669"/>
    <property type="project" value="TreeGrafter"/>
</dbReference>
<feature type="compositionally biased region" description="Low complexity" evidence="14">
    <location>
        <begin position="499"/>
        <end position="515"/>
    </location>
</feature>
<keyword evidence="5" id="KW-0378">Hydrolase</keyword>
<feature type="region of interest" description="Disordered" evidence="14">
    <location>
        <begin position="681"/>
        <end position="712"/>
    </location>
</feature>
<evidence type="ECO:0000256" key="7">
    <source>
        <dbReference type="ARBA" id="ARBA00022842"/>
    </source>
</evidence>
<keyword evidence="7 10" id="KW-0460">Magnesium</keyword>
<feature type="compositionally biased region" description="Low complexity" evidence="14">
    <location>
        <begin position="583"/>
        <end position="605"/>
    </location>
</feature>
<evidence type="ECO:0000256" key="10">
    <source>
        <dbReference type="PIRSR" id="PIRSR604808-2"/>
    </source>
</evidence>
<dbReference type="SUPFAM" id="SSF56219">
    <property type="entry name" value="DNase I-like"/>
    <property type="match status" value="1"/>
</dbReference>
<dbReference type="InterPro" id="IPR020848">
    <property type="entry name" value="AP_endonuclease_F1_CS"/>
</dbReference>
<feature type="active site" description="Proton donor/acceptor" evidence="9">
    <location>
        <position position="201"/>
    </location>
</feature>
<feature type="domain" description="GRF-type" evidence="15">
    <location>
        <begin position="612"/>
        <end position="676"/>
    </location>
</feature>
<keyword evidence="17" id="KW-1185">Reference proteome</keyword>
<feature type="binding site" evidence="10">
    <location>
        <position position="201"/>
    </location>
    <ligand>
        <name>Mg(2+)</name>
        <dbReference type="ChEBI" id="CHEBI:18420"/>
        <label>1</label>
    </ligand>
</feature>
<evidence type="ECO:0000313" key="17">
    <source>
        <dbReference type="Proteomes" id="UP000245942"/>
    </source>
</evidence>
<comment type="cofactor">
    <cofactor evidence="1">
        <name>Mn(2+)</name>
        <dbReference type="ChEBI" id="CHEBI:29035"/>
    </cofactor>
</comment>
<dbReference type="GO" id="GO:0008270">
    <property type="term" value="F:zinc ion binding"/>
    <property type="evidence" value="ECO:0007669"/>
    <property type="project" value="UniProtKB-KW"/>
</dbReference>
<dbReference type="InterPro" id="IPR005135">
    <property type="entry name" value="Endo/exonuclease/phosphatase"/>
</dbReference>
<feature type="binding site" evidence="10">
    <location>
        <position position="306"/>
    </location>
    <ligand>
        <name>Mg(2+)</name>
        <dbReference type="ChEBI" id="CHEBI:18420"/>
        <label>1</label>
    </ligand>
</feature>
<name>A0A316U6S9_9BASI</name>
<reference evidence="16 17" key="1">
    <citation type="journal article" date="2018" name="Mol. Biol. Evol.">
        <title>Broad Genomic Sampling Reveals a Smut Pathogenic Ancestry of the Fungal Clade Ustilaginomycotina.</title>
        <authorList>
            <person name="Kijpornyongpan T."/>
            <person name="Mondo S.J."/>
            <person name="Barry K."/>
            <person name="Sandor L."/>
            <person name="Lee J."/>
            <person name="Lipzen A."/>
            <person name="Pangilinan J."/>
            <person name="LaButti K."/>
            <person name="Hainaut M."/>
            <person name="Henrissat B."/>
            <person name="Grigoriev I.V."/>
            <person name="Spatafora J.W."/>
            <person name="Aime M.C."/>
        </authorList>
    </citation>
    <scope>NUCLEOTIDE SEQUENCE [LARGE SCALE GENOMIC DNA]</scope>
    <source>
        <strain evidence="16 17">MCA 4718</strain>
    </source>
</reference>
<dbReference type="EMBL" id="KZ819329">
    <property type="protein sequence ID" value="PWN20141.1"/>
    <property type="molecule type" value="Genomic_DNA"/>
</dbReference>
<evidence type="ECO:0000256" key="11">
    <source>
        <dbReference type="PIRSR" id="PIRSR604808-3"/>
    </source>
</evidence>
<dbReference type="OrthoDB" id="391817at2759"/>
<dbReference type="NCBIfam" id="TIGR00633">
    <property type="entry name" value="xth"/>
    <property type="match status" value="1"/>
</dbReference>
<protein>
    <recommendedName>
        <fullName evidence="13">DNA-(apurinic or apyrimidinic site) endonuclease</fullName>
        <ecNumber evidence="13">3.1.-.-</ecNumber>
    </recommendedName>
</protein>
<dbReference type="GO" id="GO:0008081">
    <property type="term" value="F:phosphoric diester hydrolase activity"/>
    <property type="evidence" value="ECO:0007669"/>
    <property type="project" value="TreeGrafter"/>
</dbReference>
<dbReference type="STRING" id="1684307.A0A316U6S9"/>
<evidence type="ECO:0000256" key="13">
    <source>
        <dbReference type="RuleBase" id="RU362131"/>
    </source>
</evidence>
<evidence type="ECO:0000256" key="8">
    <source>
        <dbReference type="ARBA" id="ARBA00023242"/>
    </source>
</evidence>
<dbReference type="PROSITE" id="PS00726">
    <property type="entry name" value="AP_NUCLEASE_F1_1"/>
    <property type="match status" value="1"/>
</dbReference>
<feature type="binding site" evidence="10">
    <location>
        <position position="307"/>
    </location>
    <ligand>
        <name>Mg(2+)</name>
        <dbReference type="ChEBI" id="CHEBI:18420"/>
        <label>1</label>
    </ligand>
</feature>
<evidence type="ECO:0000256" key="4">
    <source>
        <dbReference type="ARBA" id="ARBA00022771"/>
    </source>
</evidence>
<feature type="compositionally biased region" description="Polar residues" evidence="14">
    <location>
        <begin position="451"/>
        <end position="462"/>
    </location>
</feature>
<gene>
    <name evidence="16" type="ORF">BCV69DRAFT_283677</name>
</gene>
<feature type="site" description="Transition state stabilizer" evidence="11">
    <location>
        <position position="203"/>
    </location>
</feature>
<dbReference type="InterPro" id="IPR036691">
    <property type="entry name" value="Endo/exonu/phosph_ase_sf"/>
</dbReference>
<feature type="active site" description="Proton acceptor" evidence="9">
    <location>
        <position position="307"/>
    </location>
</feature>
<dbReference type="InterPro" id="IPR004808">
    <property type="entry name" value="AP_endonuc_1"/>
</dbReference>
<dbReference type="PANTHER" id="PTHR22748">
    <property type="entry name" value="AP ENDONUCLEASE"/>
    <property type="match status" value="1"/>
</dbReference>
<comment type="similarity">
    <text evidence="2 13">Belongs to the DNA repair enzymes AP/ExoA family.</text>
</comment>
<proteinExistence type="inferred from homology"/>
<feature type="binding site" evidence="10">
    <location>
        <position position="7"/>
    </location>
    <ligand>
        <name>Mg(2+)</name>
        <dbReference type="ChEBI" id="CHEBI:18420"/>
        <label>1</label>
    </ligand>
</feature>
<keyword evidence="13" id="KW-0227">DNA damage</keyword>
<dbReference type="Pfam" id="PF03372">
    <property type="entry name" value="Exo_endo_phos"/>
    <property type="match status" value="1"/>
</dbReference>
<dbReference type="AlphaFoldDB" id="A0A316U6S9"/>
<feature type="compositionally biased region" description="Low complexity" evidence="14">
    <location>
        <begin position="463"/>
        <end position="475"/>
    </location>
</feature>
<feature type="binding site" evidence="10">
    <location>
        <position position="42"/>
    </location>
    <ligand>
        <name>Mg(2+)</name>
        <dbReference type="ChEBI" id="CHEBI:18420"/>
        <label>1</label>
    </ligand>
</feature>
<dbReference type="GO" id="GO:0006284">
    <property type="term" value="P:base-excision repair"/>
    <property type="evidence" value="ECO:0007669"/>
    <property type="project" value="TreeGrafter"/>
</dbReference>
<feature type="active site" evidence="9">
    <location>
        <position position="162"/>
    </location>
</feature>
<organism evidence="16 17">
    <name type="scientific">Pseudomicrostroma glucosiphilum</name>
    <dbReference type="NCBI Taxonomy" id="1684307"/>
    <lineage>
        <taxon>Eukaryota</taxon>
        <taxon>Fungi</taxon>
        <taxon>Dikarya</taxon>
        <taxon>Basidiomycota</taxon>
        <taxon>Ustilaginomycotina</taxon>
        <taxon>Exobasidiomycetes</taxon>
        <taxon>Microstromatales</taxon>
        <taxon>Microstromatales incertae sedis</taxon>
        <taxon>Pseudomicrostroma</taxon>
    </lineage>
</organism>
<evidence type="ECO:0000256" key="12">
    <source>
        <dbReference type="PROSITE-ProRule" id="PRU01343"/>
    </source>
</evidence>
<keyword evidence="13" id="KW-0234">DNA repair</keyword>
<dbReference type="EC" id="3.1.-.-" evidence="13"/>
<evidence type="ECO:0000256" key="5">
    <source>
        <dbReference type="ARBA" id="ARBA00022801"/>
    </source>
</evidence>
<evidence type="ECO:0000313" key="16">
    <source>
        <dbReference type="EMBL" id="PWN20141.1"/>
    </source>
</evidence>
<evidence type="ECO:0000256" key="6">
    <source>
        <dbReference type="ARBA" id="ARBA00022833"/>
    </source>
</evidence>
<evidence type="ECO:0000256" key="9">
    <source>
        <dbReference type="PIRSR" id="PIRSR604808-1"/>
    </source>
</evidence>